<protein>
    <submittedName>
        <fullName evidence="2">Predicted kinase, aminoglycoside phosphotransferase (APT) family</fullName>
    </submittedName>
</protein>
<dbReference type="GO" id="GO:0016301">
    <property type="term" value="F:kinase activity"/>
    <property type="evidence" value="ECO:0007669"/>
    <property type="project" value="UniProtKB-KW"/>
</dbReference>
<dbReference type="RefSeq" id="WP_197697563.1">
    <property type="nucleotide sequence ID" value="NZ_JBHLYF010000004.1"/>
</dbReference>
<dbReference type="Gene3D" id="3.30.200.20">
    <property type="entry name" value="Phosphorylase Kinase, domain 1"/>
    <property type="match status" value="1"/>
</dbReference>
<evidence type="ECO:0000313" key="2">
    <source>
        <dbReference type="EMBL" id="SCG67373.1"/>
    </source>
</evidence>
<keyword evidence="2" id="KW-0418">Kinase</keyword>
<dbReference type="InterPro" id="IPR051678">
    <property type="entry name" value="AGP_Transferase"/>
</dbReference>
<dbReference type="CDD" id="cd05155">
    <property type="entry name" value="APH_ChoK_like_1"/>
    <property type="match status" value="1"/>
</dbReference>
<sequence>MNQDLHVEVPLVRRLVASQFPEWADLPIRPVDADGRDNDVFRLGGDLCVRLSRRALGARHLTTECRWLPVLAPHLTLPVPVPVGRGVPSAEYPLPWSVTRWLPGRTAALEPVRDEIGAADELARFIAALRAVDPTGGPASELRGVPLRERDAAVRAAIAGATDRDRAGLTEVWDSALTAPPWTGARGWNHGDLHPANLLVVDGRLTAVIDFGLLGVGDPDVDLAVAWTALSRRAREHFRASSGTDDATWRRARGRALDFGLMCSAHADPLTITAQVGRRTVDEVLADEPRPTASRLP</sequence>
<dbReference type="Pfam" id="PF01636">
    <property type="entry name" value="APH"/>
    <property type="match status" value="1"/>
</dbReference>
<proteinExistence type="predicted"/>
<gene>
    <name evidence="2" type="ORF">GA0074704_4283</name>
</gene>
<dbReference type="EMBL" id="LT607751">
    <property type="protein sequence ID" value="SCG67373.1"/>
    <property type="molecule type" value="Genomic_DNA"/>
</dbReference>
<dbReference type="Gene3D" id="3.90.1200.10">
    <property type="match status" value="1"/>
</dbReference>
<dbReference type="PANTHER" id="PTHR21310">
    <property type="entry name" value="AMINOGLYCOSIDE PHOSPHOTRANSFERASE-RELATED-RELATED"/>
    <property type="match status" value="1"/>
</dbReference>
<feature type="domain" description="Aminoglycoside phosphotransferase" evidence="1">
    <location>
        <begin position="33"/>
        <end position="254"/>
    </location>
</feature>
<accession>A0A1C5JA12</accession>
<dbReference type="InterPro" id="IPR011009">
    <property type="entry name" value="Kinase-like_dom_sf"/>
</dbReference>
<dbReference type="AlphaFoldDB" id="A0A1C5JA12"/>
<dbReference type="InterPro" id="IPR002575">
    <property type="entry name" value="Aminoglycoside_PTrfase"/>
</dbReference>
<organism evidence="2 3">
    <name type="scientific">Micromonospora siamensis</name>
    <dbReference type="NCBI Taxonomy" id="299152"/>
    <lineage>
        <taxon>Bacteria</taxon>
        <taxon>Bacillati</taxon>
        <taxon>Actinomycetota</taxon>
        <taxon>Actinomycetes</taxon>
        <taxon>Micromonosporales</taxon>
        <taxon>Micromonosporaceae</taxon>
        <taxon>Micromonospora</taxon>
    </lineage>
</organism>
<keyword evidence="3" id="KW-1185">Reference proteome</keyword>
<reference evidence="2 3" key="1">
    <citation type="submission" date="2016-06" db="EMBL/GenBank/DDBJ databases">
        <authorList>
            <person name="Kjaerup R.B."/>
            <person name="Dalgaard T.S."/>
            <person name="Juul-Madsen H.R."/>
        </authorList>
    </citation>
    <scope>NUCLEOTIDE SEQUENCE [LARGE SCALE GENOMIC DNA]</scope>
    <source>
        <strain evidence="2 3">DSM 45097</strain>
    </source>
</reference>
<dbReference type="PANTHER" id="PTHR21310:SF42">
    <property type="entry name" value="BIFUNCTIONAL AAC_APH"/>
    <property type="match status" value="1"/>
</dbReference>
<evidence type="ECO:0000259" key="1">
    <source>
        <dbReference type="Pfam" id="PF01636"/>
    </source>
</evidence>
<keyword evidence="2" id="KW-0808">Transferase</keyword>
<dbReference type="SUPFAM" id="SSF56112">
    <property type="entry name" value="Protein kinase-like (PK-like)"/>
    <property type="match status" value="1"/>
</dbReference>
<evidence type="ECO:0000313" key="3">
    <source>
        <dbReference type="Proteomes" id="UP000198210"/>
    </source>
</evidence>
<dbReference type="Proteomes" id="UP000198210">
    <property type="component" value="Chromosome I"/>
</dbReference>
<name>A0A1C5JA12_9ACTN</name>